<accession>A0ABS1CJ84</accession>
<keyword evidence="5" id="KW-1185">Reference proteome</keyword>
<dbReference type="PANTHER" id="PTHR37550">
    <property type="entry name" value="ANTITOXIN VAPB1"/>
    <property type="match status" value="1"/>
</dbReference>
<organism evidence="4 5">
    <name type="scientific">Thiohalocapsa halophila</name>
    <dbReference type="NCBI Taxonomy" id="69359"/>
    <lineage>
        <taxon>Bacteria</taxon>
        <taxon>Pseudomonadati</taxon>
        <taxon>Pseudomonadota</taxon>
        <taxon>Gammaproteobacteria</taxon>
        <taxon>Chromatiales</taxon>
        <taxon>Chromatiaceae</taxon>
        <taxon>Thiohalocapsa</taxon>
    </lineage>
</organism>
<dbReference type="InterPro" id="IPR007159">
    <property type="entry name" value="SpoVT-AbrB_dom"/>
</dbReference>
<dbReference type="InterPro" id="IPR051734">
    <property type="entry name" value="VapB_TA_antitoxins"/>
</dbReference>
<dbReference type="Gene3D" id="2.10.260.10">
    <property type="match status" value="1"/>
</dbReference>
<dbReference type="InterPro" id="IPR047976">
    <property type="entry name" value="Anti_VapB2-like"/>
</dbReference>
<evidence type="ECO:0000313" key="5">
    <source>
        <dbReference type="Proteomes" id="UP000748752"/>
    </source>
</evidence>
<sequence>MDTAKIFQSGRSQAVRLPKAYRFEGKEVALKRLGSAVLLLPLDNPWQLMEEGLDEFEEGFVLERAQPEQPAREDLGE</sequence>
<dbReference type="PROSITE" id="PS51740">
    <property type="entry name" value="SPOVT_ABRB"/>
    <property type="match status" value="1"/>
</dbReference>
<feature type="domain" description="SpoVT-AbrB" evidence="3">
    <location>
        <begin position="4"/>
        <end position="44"/>
    </location>
</feature>
<dbReference type="GO" id="GO:0003677">
    <property type="term" value="F:DNA binding"/>
    <property type="evidence" value="ECO:0007669"/>
    <property type="project" value="UniProtKB-KW"/>
</dbReference>
<evidence type="ECO:0000313" key="4">
    <source>
        <dbReference type="EMBL" id="MBK1631975.1"/>
    </source>
</evidence>
<comment type="similarity">
    <text evidence="1">Belongs to the VapB family.</text>
</comment>
<protein>
    <submittedName>
        <fullName evidence="4">AbrB/MazE/SpoVT family DNA-binding domain-containing protein</fullName>
    </submittedName>
</protein>
<evidence type="ECO:0000256" key="1">
    <source>
        <dbReference type="ARBA" id="ARBA00007924"/>
    </source>
</evidence>
<dbReference type="Proteomes" id="UP000748752">
    <property type="component" value="Unassembled WGS sequence"/>
</dbReference>
<dbReference type="NCBIfam" id="NF040493">
    <property type="entry name" value="TA_anti_VapB"/>
    <property type="match status" value="1"/>
</dbReference>
<keyword evidence="2 4" id="KW-0238">DNA-binding</keyword>
<reference evidence="4 5" key="1">
    <citation type="journal article" date="2020" name="Microorganisms">
        <title>Osmotic Adaptation and Compatible Solute Biosynthesis of Phototrophic Bacteria as Revealed from Genome Analyses.</title>
        <authorList>
            <person name="Imhoff J.F."/>
            <person name="Rahn T."/>
            <person name="Kunzel S."/>
            <person name="Keller A."/>
            <person name="Neulinger S.C."/>
        </authorList>
    </citation>
    <scope>NUCLEOTIDE SEQUENCE [LARGE SCALE GENOMIC DNA]</scope>
    <source>
        <strain evidence="4 5">DSM 6210</strain>
    </source>
</reference>
<comment type="caution">
    <text evidence="4">The sequence shown here is derived from an EMBL/GenBank/DDBJ whole genome shotgun (WGS) entry which is preliminary data.</text>
</comment>
<dbReference type="EMBL" id="NRRV01000036">
    <property type="protein sequence ID" value="MBK1631975.1"/>
    <property type="molecule type" value="Genomic_DNA"/>
</dbReference>
<dbReference type="PANTHER" id="PTHR37550:SF3">
    <property type="entry name" value="ANTITOXIN VAPB1"/>
    <property type="match status" value="1"/>
</dbReference>
<name>A0ABS1CJ84_9GAMM</name>
<dbReference type="InterPro" id="IPR037914">
    <property type="entry name" value="SpoVT-AbrB_sf"/>
</dbReference>
<dbReference type="SUPFAM" id="SSF89447">
    <property type="entry name" value="AbrB/MazE/MraZ-like"/>
    <property type="match status" value="1"/>
</dbReference>
<evidence type="ECO:0000259" key="3">
    <source>
        <dbReference type="PROSITE" id="PS51740"/>
    </source>
</evidence>
<proteinExistence type="inferred from homology"/>
<evidence type="ECO:0000256" key="2">
    <source>
        <dbReference type="PROSITE-ProRule" id="PRU01076"/>
    </source>
</evidence>
<gene>
    <name evidence="4" type="ORF">CKO31_14770</name>
</gene>